<dbReference type="EMBL" id="ML208605">
    <property type="protein sequence ID" value="TFK62106.1"/>
    <property type="molecule type" value="Genomic_DNA"/>
</dbReference>
<dbReference type="Proteomes" id="UP000308600">
    <property type="component" value="Unassembled WGS sequence"/>
</dbReference>
<gene>
    <name evidence="1" type="ORF">BDN72DRAFT_406185</name>
</gene>
<protein>
    <submittedName>
        <fullName evidence="1">Uncharacterized protein</fullName>
    </submittedName>
</protein>
<name>A0ACD3A8X2_9AGAR</name>
<sequence length="485" mass="55371">MIHRPLDSNFCVRSPTPSPPECHQQFPINELPIELLGEIFAHAICPEDEPRFTTYERGVKEYNFREQTILSISHTCNYWRDVALLIPELWSHLHIVGPNEGCLRLVRLFLQRSGNAPTLDLRLHQIFRADTWPDEFVKREVHFTKQILALWFAHARRWRSIDLHLLVDGSLDFDLVQTLTPASMRHVEAARLQFSWFTYENALQDAMWNIIATSPVLTEARWKYRSIPYPPSFPGPYNLITPRPLSLPYARLAKLQLRNVMVDDFLAFLPQCTRVQWIDLAIVGVIDYSMNKLTVPTLQTVCVHGASYGISVLLDHLITPNLKRLEVGPMDVNSSCISRLLIRSQCSLEHLALPEDLSEETLLSMFQLPCMASVKRLAVGYRITQKLLLALTLPDEGQAAKPVLPLLQDILIRRFSAPDGVLLAMVQSRFREDGSGLKVLDVRVDEAGNNFADVEGLFGLVLRGLTMYWLGQGHTIFNDRIEVFD</sequence>
<proteinExistence type="predicted"/>
<organism evidence="1 2">
    <name type="scientific">Pluteus cervinus</name>
    <dbReference type="NCBI Taxonomy" id="181527"/>
    <lineage>
        <taxon>Eukaryota</taxon>
        <taxon>Fungi</taxon>
        <taxon>Dikarya</taxon>
        <taxon>Basidiomycota</taxon>
        <taxon>Agaricomycotina</taxon>
        <taxon>Agaricomycetes</taxon>
        <taxon>Agaricomycetidae</taxon>
        <taxon>Agaricales</taxon>
        <taxon>Pluteineae</taxon>
        <taxon>Pluteaceae</taxon>
        <taxon>Pluteus</taxon>
    </lineage>
</organism>
<keyword evidence="2" id="KW-1185">Reference proteome</keyword>
<evidence type="ECO:0000313" key="1">
    <source>
        <dbReference type="EMBL" id="TFK62106.1"/>
    </source>
</evidence>
<accession>A0ACD3A8X2</accession>
<evidence type="ECO:0000313" key="2">
    <source>
        <dbReference type="Proteomes" id="UP000308600"/>
    </source>
</evidence>
<reference evidence="1 2" key="1">
    <citation type="journal article" date="2019" name="Nat. Ecol. Evol.">
        <title>Megaphylogeny resolves global patterns of mushroom evolution.</title>
        <authorList>
            <person name="Varga T."/>
            <person name="Krizsan K."/>
            <person name="Foldi C."/>
            <person name="Dima B."/>
            <person name="Sanchez-Garcia M."/>
            <person name="Sanchez-Ramirez S."/>
            <person name="Szollosi G.J."/>
            <person name="Szarkandi J.G."/>
            <person name="Papp V."/>
            <person name="Albert L."/>
            <person name="Andreopoulos W."/>
            <person name="Angelini C."/>
            <person name="Antonin V."/>
            <person name="Barry K.W."/>
            <person name="Bougher N.L."/>
            <person name="Buchanan P."/>
            <person name="Buyck B."/>
            <person name="Bense V."/>
            <person name="Catcheside P."/>
            <person name="Chovatia M."/>
            <person name="Cooper J."/>
            <person name="Damon W."/>
            <person name="Desjardin D."/>
            <person name="Finy P."/>
            <person name="Geml J."/>
            <person name="Haridas S."/>
            <person name="Hughes K."/>
            <person name="Justo A."/>
            <person name="Karasinski D."/>
            <person name="Kautmanova I."/>
            <person name="Kiss B."/>
            <person name="Kocsube S."/>
            <person name="Kotiranta H."/>
            <person name="LaButti K.M."/>
            <person name="Lechner B.E."/>
            <person name="Liimatainen K."/>
            <person name="Lipzen A."/>
            <person name="Lukacs Z."/>
            <person name="Mihaltcheva S."/>
            <person name="Morgado L.N."/>
            <person name="Niskanen T."/>
            <person name="Noordeloos M.E."/>
            <person name="Ohm R.A."/>
            <person name="Ortiz-Santana B."/>
            <person name="Ovrebo C."/>
            <person name="Racz N."/>
            <person name="Riley R."/>
            <person name="Savchenko A."/>
            <person name="Shiryaev A."/>
            <person name="Soop K."/>
            <person name="Spirin V."/>
            <person name="Szebenyi C."/>
            <person name="Tomsovsky M."/>
            <person name="Tulloss R.E."/>
            <person name="Uehling J."/>
            <person name="Grigoriev I.V."/>
            <person name="Vagvolgyi C."/>
            <person name="Papp T."/>
            <person name="Martin F.M."/>
            <person name="Miettinen O."/>
            <person name="Hibbett D.S."/>
            <person name="Nagy L.G."/>
        </authorList>
    </citation>
    <scope>NUCLEOTIDE SEQUENCE [LARGE SCALE GENOMIC DNA]</scope>
    <source>
        <strain evidence="1 2">NL-1719</strain>
    </source>
</reference>